<dbReference type="InterPro" id="IPR027483">
    <property type="entry name" value="PInositol-4-P-4/5-kinase_C_sf"/>
</dbReference>
<organism evidence="6 7">
    <name type="scientific">Athelia psychrophila</name>
    <dbReference type="NCBI Taxonomy" id="1759441"/>
    <lineage>
        <taxon>Eukaryota</taxon>
        <taxon>Fungi</taxon>
        <taxon>Dikarya</taxon>
        <taxon>Basidiomycota</taxon>
        <taxon>Agaricomycotina</taxon>
        <taxon>Agaricomycetes</taxon>
        <taxon>Agaricomycetidae</taxon>
        <taxon>Atheliales</taxon>
        <taxon>Atheliaceae</taxon>
        <taxon>Athelia</taxon>
    </lineage>
</organism>
<feature type="compositionally biased region" description="Low complexity" evidence="4">
    <location>
        <begin position="1179"/>
        <end position="1190"/>
    </location>
</feature>
<keyword evidence="7" id="KW-1185">Reference proteome</keyword>
<dbReference type="EMBL" id="KV417776">
    <property type="protein sequence ID" value="KZP06706.1"/>
    <property type="molecule type" value="Genomic_DNA"/>
</dbReference>
<evidence type="ECO:0000256" key="1">
    <source>
        <dbReference type="ARBA" id="ARBA00022741"/>
    </source>
</evidence>
<sequence>MASASHKPLPSIPRRRSDFQTTSHLTVEGREHLRTLIRSTLAGDDQLWREEGVRNSWAIALECALDELGKSVANGGWLTGVKRGRMMAKARRAEELKVLAEEKAAQKADDTASVKGKGKEVSDDTNKAAEKDLPKTPSRPTSSTLANRQNQAFQQLRELVSHPVLPTPKPTAKHLLLCVKPLTKVPSVEDSGFDIVPHNTGCDFQPNTFFLPEAPSDIAGNSILYGLHEWDAQVCPRDDDALNVVGGTFSFKGINSLDEQDALAKTLKVAIYVYLSLSLEQHLLADSNVGVKLSKPRVIPAIQEPRLAIRPALQSAPVSSESKHKPRTSLLPSSVVSFLSKKTESFFNRNSGQGPSLGRYGSLDVKPGPGGLFPRSSTRASQEQSAGRLRRLSFLHEIRPTPPSQPEPETSRRSDRPFTTTLSRLQLSRNLLSSSPGILLEPPMLLVALANKEEADPTRRLRADERLGLKSILGWEGRRTQGAGMTGVMGFVRQQEFTVLHSRHVPSTIPTPPSSGDTDSTLSNPASPIYTVCDKARWITYQFYSRYSASDKALGDAIVDLCSAANSPCDKAECQFKRGEHEVRFIHDGLRITLSIHPNTIEEGVTPSQTDNVEMWQSCKVCDATSKRTTMSDGAYLFSFSKFLELLCYSPTICVLTPELCEHTTPQPKLGSSPRLPQSRLNITRHFSYHSHSIRFELSSIEDIFELRIPRLQLRRSDKASGSTLTAAESSAIVEASEVEKQTLRREIKSWWQGVSEHIDQLEENLAEERPRSFSKSLPRLPSSDDAFDDMDTPQEATPTMKPSPLPLQSVSTPTTPMVTPAALNPLNESAISSGASTPKARPSALPPLPPSLPGTPAQTPSQLEEADKAYFELTPPPLPEKSSGDVDLLHRLQKLRHNFQRTEQTLYAVLARTPASALNDVRIVFLTDARGAIRRLAAWQKKHMPKAAKGQLIMSVEEPEWWKKSCHALPGGNIIVREDDWGSIIAYTLGSLDYQRELFSMTATRSSSLKPVEPSPSIASTTNPSSFFGSSPPFARFSSTSKPDPDQDGIVWHEPETYSAVIGRKEHPRDQASILSFREVLRNRTTAPEVASGLPSRFTSTDGSKSRSPSGITPPSAWAKPAAEISMQAGVGEVSGPSLTESAGVLLQQLSSEASSVSGHDTISSKSQFGQAHIQRGSASSLRSSDSGSTIGASDDEDAATPAVPPKGNEPSTPAGSKKSYFTTTVTNAMRYMLSVGDVPQPMSPSFKNQHRLLFADPFAIDERPHIKYDWMIGKRLKFSCTIYYAKQFDILRRRCGIEDIFLKSLGQSANWAAQGGKSRSNFWKTHDDRFIIKTLVDAWNVADLSVLIDLAPAYFRYMEKTSDEPTVLAKLLGFYTVEIKNLETGNTQAKADLLLMENLFFDQKIGKTFDLKGIQGRKVKEVKAGASVSGSQTLSKPLFDGEWIEGQQRTLTLVRPHSKLVLQEAIKSDCEFLARSNIMDYSLLLGVNADKKQIACGLVDTIGESGSYTFAKTLEYKAKQGLSAGKETTVIPPAEYQERFVKALDGYFIACPDKWSKPLDSTKVPDGVDSLPCVL</sequence>
<feature type="compositionally biased region" description="Low complexity" evidence="4">
    <location>
        <begin position="1025"/>
        <end position="1040"/>
    </location>
</feature>
<dbReference type="GO" id="GO:0005524">
    <property type="term" value="F:ATP binding"/>
    <property type="evidence" value="ECO:0007669"/>
    <property type="project" value="UniProtKB-UniRule"/>
</dbReference>
<feature type="compositionally biased region" description="Polar residues" evidence="4">
    <location>
        <begin position="1158"/>
        <end position="1171"/>
    </location>
</feature>
<feature type="region of interest" description="Disordered" evidence="4">
    <location>
        <begin position="102"/>
        <end position="146"/>
    </location>
</feature>
<feature type="region of interest" description="Disordered" evidence="4">
    <location>
        <begin position="504"/>
        <end position="523"/>
    </location>
</feature>
<dbReference type="GO" id="GO:0010008">
    <property type="term" value="C:endosome membrane"/>
    <property type="evidence" value="ECO:0007669"/>
    <property type="project" value="TreeGrafter"/>
</dbReference>
<dbReference type="Proteomes" id="UP000076532">
    <property type="component" value="Unassembled WGS sequence"/>
</dbReference>
<evidence type="ECO:0000259" key="5">
    <source>
        <dbReference type="PROSITE" id="PS51455"/>
    </source>
</evidence>
<feature type="compositionally biased region" description="Low complexity" evidence="4">
    <location>
        <begin position="810"/>
        <end position="821"/>
    </location>
</feature>
<dbReference type="InterPro" id="IPR044769">
    <property type="entry name" value="PIKfyve_PIPKc"/>
</dbReference>
<dbReference type="PANTHER" id="PTHR45748:SF7">
    <property type="entry name" value="1-PHOSPHATIDYLINOSITOL 3-PHOSPHATE 5-KINASE-RELATED"/>
    <property type="match status" value="1"/>
</dbReference>
<evidence type="ECO:0000256" key="3">
    <source>
        <dbReference type="PROSITE-ProRule" id="PRU00781"/>
    </source>
</evidence>
<protein>
    <recommendedName>
        <fullName evidence="5">PIPK domain-containing protein</fullName>
    </recommendedName>
</protein>
<evidence type="ECO:0000256" key="4">
    <source>
        <dbReference type="SAM" id="MobiDB-lite"/>
    </source>
</evidence>
<evidence type="ECO:0000313" key="7">
    <source>
        <dbReference type="Proteomes" id="UP000076532"/>
    </source>
</evidence>
<dbReference type="Gene3D" id="3.30.810.10">
    <property type="entry name" value="2-Layer Sandwich"/>
    <property type="match status" value="1"/>
</dbReference>
<keyword evidence="2 3" id="KW-0067">ATP-binding</keyword>
<feature type="compositionally biased region" description="Pro residues" evidence="4">
    <location>
        <begin position="845"/>
        <end position="854"/>
    </location>
</feature>
<reference evidence="6 7" key="1">
    <citation type="journal article" date="2016" name="Mol. Biol. Evol.">
        <title>Comparative Genomics of Early-Diverging Mushroom-Forming Fungi Provides Insights into the Origins of Lignocellulose Decay Capabilities.</title>
        <authorList>
            <person name="Nagy L.G."/>
            <person name="Riley R."/>
            <person name="Tritt A."/>
            <person name="Adam C."/>
            <person name="Daum C."/>
            <person name="Floudas D."/>
            <person name="Sun H."/>
            <person name="Yadav J.S."/>
            <person name="Pangilinan J."/>
            <person name="Larsson K.H."/>
            <person name="Matsuura K."/>
            <person name="Barry K."/>
            <person name="Labutti K."/>
            <person name="Kuo R."/>
            <person name="Ohm R.A."/>
            <person name="Bhattacharya S.S."/>
            <person name="Shirouzu T."/>
            <person name="Yoshinaga Y."/>
            <person name="Martin F.M."/>
            <person name="Grigoriev I.V."/>
            <person name="Hibbett D.S."/>
        </authorList>
    </citation>
    <scope>NUCLEOTIDE SEQUENCE [LARGE SCALE GENOMIC DNA]</scope>
    <source>
        <strain evidence="6 7">CBS 109695</strain>
    </source>
</reference>
<dbReference type="Gene3D" id="3.30.800.10">
    <property type="entry name" value="Phosphatidylinositol Phosphate Kinase II Beta"/>
    <property type="match status" value="1"/>
</dbReference>
<keyword evidence="3" id="KW-0808">Transferase</keyword>
<feature type="compositionally biased region" description="Polar residues" evidence="4">
    <location>
        <begin position="375"/>
        <end position="385"/>
    </location>
</feature>
<evidence type="ECO:0000256" key="2">
    <source>
        <dbReference type="ARBA" id="ARBA00022840"/>
    </source>
</evidence>
<dbReference type="SUPFAM" id="SSF56104">
    <property type="entry name" value="SAICAR synthase-like"/>
    <property type="match status" value="1"/>
</dbReference>
<feature type="domain" description="PIPK" evidence="5">
    <location>
        <begin position="1215"/>
        <end position="1550"/>
    </location>
</feature>
<feature type="region of interest" description="Disordered" evidence="4">
    <location>
        <begin position="347"/>
        <end position="417"/>
    </location>
</feature>
<feature type="region of interest" description="Disordered" evidence="4">
    <location>
        <begin position="766"/>
        <end position="863"/>
    </location>
</feature>
<dbReference type="Pfam" id="PF01504">
    <property type="entry name" value="PIP5K"/>
    <property type="match status" value="1"/>
</dbReference>
<dbReference type="STRING" id="436010.A0A167X101"/>
<gene>
    <name evidence="6" type="ORF">FIBSPDRAFT_1053395</name>
</gene>
<dbReference type="InterPro" id="IPR027484">
    <property type="entry name" value="PInositol-4-P-5-kinase_N"/>
</dbReference>
<dbReference type="InterPro" id="IPR002498">
    <property type="entry name" value="PInositol-4-P-4/5-kinase_core"/>
</dbReference>
<feature type="compositionally biased region" description="Polar residues" evidence="4">
    <location>
        <begin position="827"/>
        <end position="837"/>
    </location>
</feature>
<keyword evidence="1 3" id="KW-0547">Nucleotide-binding</keyword>
<feature type="region of interest" description="Disordered" evidence="4">
    <location>
        <begin position="1158"/>
        <end position="1221"/>
    </location>
</feature>
<dbReference type="PANTHER" id="PTHR45748">
    <property type="entry name" value="1-PHOSPHATIDYLINOSITOL 3-PHOSPHATE 5-KINASE-RELATED"/>
    <property type="match status" value="1"/>
</dbReference>
<dbReference type="OrthoDB" id="158357at2759"/>
<feature type="compositionally biased region" description="Basic and acidic residues" evidence="4">
    <location>
        <begin position="102"/>
        <end position="134"/>
    </location>
</feature>
<feature type="region of interest" description="Disordered" evidence="4">
    <location>
        <begin position="1087"/>
        <end position="1118"/>
    </location>
</feature>
<accession>A0A167X101</accession>
<dbReference type="GO" id="GO:0000285">
    <property type="term" value="F:1-phosphatidylinositol-3-phosphate 5-kinase activity"/>
    <property type="evidence" value="ECO:0007669"/>
    <property type="project" value="InterPro"/>
</dbReference>
<feature type="region of interest" description="Disordered" evidence="4">
    <location>
        <begin position="1010"/>
        <end position="1052"/>
    </location>
</feature>
<proteinExistence type="predicted"/>
<keyword evidence="3" id="KW-0418">Kinase</keyword>
<feature type="compositionally biased region" description="Polar residues" evidence="4">
    <location>
        <begin position="1211"/>
        <end position="1221"/>
    </location>
</feature>
<dbReference type="GO" id="GO:0046854">
    <property type="term" value="P:phosphatidylinositol phosphate biosynthetic process"/>
    <property type="evidence" value="ECO:0007669"/>
    <property type="project" value="TreeGrafter"/>
</dbReference>
<name>A0A167X101_9AGAM</name>
<evidence type="ECO:0000313" key="6">
    <source>
        <dbReference type="EMBL" id="KZP06706.1"/>
    </source>
</evidence>
<feature type="compositionally biased region" description="Polar residues" evidence="4">
    <location>
        <begin position="514"/>
        <end position="523"/>
    </location>
</feature>
<dbReference type="SMART" id="SM00330">
    <property type="entry name" value="PIPKc"/>
    <property type="match status" value="1"/>
</dbReference>
<feature type="region of interest" description="Disordered" evidence="4">
    <location>
        <begin position="1"/>
        <end position="22"/>
    </location>
</feature>
<feature type="compositionally biased region" description="Polar residues" evidence="4">
    <location>
        <begin position="1098"/>
        <end position="1114"/>
    </location>
</feature>
<dbReference type="CDD" id="cd17300">
    <property type="entry name" value="PIPKc_PIKfyve"/>
    <property type="match status" value="1"/>
</dbReference>
<dbReference type="PROSITE" id="PS51455">
    <property type="entry name" value="PIPK"/>
    <property type="match status" value="1"/>
</dbReference>